<evidence type="ECO:0000256" key="5">
    <source>
        <dbReference type="ARBA" id="ARBA00023277"/>
    </source>
</evidence>
<comment type="catalytic activity">
    <reaction evidence="1">
        <text>Hydrolysis of terminal (1-&gt;4)-linked alpha-D-glucose residues successively from non-reducing ends of the chains with release of beta-D-glucose.</text>
        <dbReference type="EC" id="3.2.1.3"/>
    </reaction>
</comment>
<organism evidence="9 10">
    <name type="scientific">Rhizobium favelukesii</name>
    <dbReference type="NCBI Taxonomy" id="348824"/>
    <lineage>
        <taxon>Bacteria</taxon>
        <taxon>Pseudomonadati</taxon>
        <taxon>Pseudomonadota</taxon>
        <taxon>Alphaproteobacteria</taxon>
        <taxon>Hyphomicrobiales</taxon>
        <taxon>Rhizobiaceae</taxon>
        <taxon>Rhizobium/Agrobacterium group</taxon>
        <taxon>Rhizobium</taxon>
    </lineage>
</organism>
<dbReference type="Pfam" id="PF00723">
    <property type="entry name" value="Glyco_hydro_15"/>
    <property type="match status" value="1"/>
</dbReference>
<dbReference type="GO" id="GO:0004339">
    <property type="term" value="F:glucan 1,4-alpha-glucosidase activity"/>
    <property type="evidence" value="ECO:0007669"/>
    <property type="project" value="UniProtKB-EC"/>
</dbReference>
<evidence type="ECO:0000256" key="3">
    <source>
        <dbReference type="ARBA" id="ARBA00012593"/>
    </source>
</evidence>
<keyword evidence="7" id="KW-0624">Polysaccharide degradation</keyword>
<dbReference type="EMBL" id="CBYB010000030">
    <property type="protein sequence ID" value="CDM60267.1"/>
    <property type="molecule type" value="Genomic_DNA"/>
</dbReference>
<reference evidence="9" key="1">
    <citation type="submission" date="2013-11" db="EMBL/GenBank/DDBJ databases">
        <title>Draft genome sequence of the broad-host-range Rhizobium sp. LPU83 strain, a member of the low-genetic diversity Oregon-like Rhizobium sp. group.</title>
        <authorList>
            <person name="Wibberg D."/>
            <person name="Puehler A."/>
            <person name="Schlueter A."/>
        </authorList>
    </citation>
    <scope>NUCLEOTIDE SEQUENCE [LARGE SCALE GENOMIC DNA]</scope>
    <source>
        <strain evidence="9">LPU83</strain>
        <plasmid evidence="9">pLPU83b</plasmid>
    </source>
</reference>
<evidence type="ECO:0000256" key="4">
    <source>
        <dbReference type="ARBA" id="ARBA00022801"/>
    </source>
</evidence>
<keyword evidence="5" id="KW-0119">Carbohydrate metabolism</keyword>
<dbReference type="Proteomes" id="UP000019443">
    <property type="component" value="Unassembled WGS sequence"/>
</dbReference>
<comment type="caution">
    <text evidence="9">The sequence shown here is derived from an EMBL/GenBank/DDBJ whole genome shotgun (WGS) entry which is preliminary data.</text>
</comment>
<dbReference type="PANTHER" id="PTHR31616:SF9">
    <property type="entry name" value="GLUCOAMYLASE, INTRACELLULAR SPORULATION-SPECIFIC"/>
    <property type="match status" value="1"/>
</dbReference>
<feature type="domain" description="GH15-like" evidence="8">
    <location>
        <begin position="63"/>
        <end position="454"/>
    </location>
</feature>
<dbReference type="AlphaFoldDB" id="W6RGC4"/>
<keyword evidence="6 9" id="KW-0326">Glycosidase</keyword>
<evidence type="ECO:0000256" key="6">
    <source>
        <dbReference type="ARBA" id="ARBA00023295"/>
    </source>
</evidence>
<name>W6RGC4_9HYPH</name>
<evidence type="ECO:0000256" key="1">
    <source>
        <dbReference type="ARBA" id="ARBA00001863"/>
    </source>
</evidence>
<evidence type="ECO:0000313" key="9">
    <source>
        <dbReference type="EMBL" id="CDM60267.1"/>
    </source>
</evidence>
<dbReference type="InterPro" id="IPR011613">
    <property type="entry name" value="GH15-like"/>
</dbReference>
<accession>W6RGC4</accession>
<dbReference type="InterPro" id="IPR008928">
    <property type="entry name" value="6-hairpin_glycosidase_sf"/>
</dbReference>
<sequence>MNTTHSIDVQAAVPLVLGRQSPKASYQQTDLSALANYLLLLMLRNVTSDGYVIEDPADPGQYSAPGCVIAAPSFPANTPGVDQDYVYNWVRDGAITAMEIAAAGLPPTPGGGVATLMEYVTFAQLCQTNAHPTLGHACFTVAGQRRPWTEQNDGPAIQTVAILRAYGQLDAPTQAIAKQVIETNVSYLLGVYREATTNLWEEHEGLSFFARSVQLRCFQEVVANGYGIVVPAETPAAIAWLENALQDHWNGSYYVSMLKPGAGAGISAIAAELGYDPNIDIVLASMYGAVPATDTRLLASAARLRSQWADIGSEALYPVNAADQARGIGPLMGRYPGDLYDGDVVYPVRGGHPWALCTCNFAELYFRLANGIDRAQTVPFDNLSEAFFAQVGVTSAISASDAAAALRSARDAMLRAVVYHSDHYELSEQFDGTTGYEKSVRNLTWSYASFLSAVRARTTQSPLFSKATGKPVRRAGARQ</sequence>
<dbReference type="InterPro" id="IPR000165">
    <property type="entry name" value="Glucoamylase"/>
</dbReference>
<dbReference type="PANTHER" id="PTHR31616">
    <property type="entry name" value="TREHALASE"/>
    <property type="match status" value="1"/>
</dbReference>
<gene>
    <name evidence="9" type="ORF">LPU83_pLPU83b_0277</name>
</gene>
<evidence type="ECO:0000313" key="10">
    <source>
        <dbReference type="Proteomes" id="UP000019443"/>
    </source>
</evidence>
<dbReference type="InterPro" id="IPR012341">
    <property type="entry name" value="6hp_glycosidase-like_sf"/>
</dbReference>
<dbReference type="Gene3D" id="1.50.10.10">
    <property type="match status" value="1"/>
</dbReference>
<keyword evidence="4 9" id="KW-0378">Hydrolase</keyword>
<proteinExistence type="inferred from homology"/>
<dbReference type="EC" id="3.2.1.3" evidence="3"/>
<dbReference type="GO" id="GO:0000272">
    <property type="term" value="P:polysaccharide catabolic process"/>
    <property type="evidence" value="ECO:0007669"/>
    <property type="project" value="UniProtKB-KW"/>
</dbReference>
<keyword evidence="10" id="KW-1185">Reference proteome</keyword>
<evidence type="ECO:0000256" key="7">
    <source>
        <dbReference type="ARBA" id="ARBA00023326"/>
    </source>
</evidence>
<dbReference type="RefSeq" id="WP_024318966.1">
    <property type="nucleotide sequence ID" value="NZ_ATTO01000134.1"/>
</dbReference>
<geneLocation type="plasmid" evidence="9">
    <name>pLPU83b</name>
</geneLocation>
<evidence type="ECO:0000256" key="2">
    <source>
        <dbReference type="ARBA" id="ARBA00006188"/>
    </source>
</evidence>
<dbReference type="PRINTS" id="PR00736">
    <property type="entry name" value="GLHYDRLASE15"/>
</dbReference>
<evidence type="ECO:0000259" key="8">
    <source>
        <dbReference type="Pfam" id="PF00723"/>
    </source>
</evidence>
<dbReference type="SUPFAM" id="SSF48208">
    <property type="entry name" value="Six-hairpin glycosidases"/>
    <property type="match status" value="1"/>
</dbReference>
<protein>
    <recommendedName>
        <fullName evidence="3">glucan 1,4-alpha-glucosidase</fullName>
        <ecNumber evidence="3">3.2.1.3</ecNumber>
    </recommendedName>
</protein>
<keyword evidence="9" id="KW-0614">Plasmid</keyword>
<comment type="similarity">
    <text evidence="2">Belongs to the glycosyl hydrolase 15 family.</text>
</comment>